<proteinExistence type="predicted"/>
<feature type="compositionally biased region" description="Basic and acidic residues" evidence="2">
    <location>
        <begin position="76"/>
        <end position="100"/>
    </location>
</feature>
<sequence length="222" mass="25048">MSAIRPALAAFCFAFAAGPAFAQAARSSSPSIYVCVDAKGRRITSDRPIMECLDREQKQYGSGGTVQGTLPPSMTADERAAAEEKARRDTEDRQRVAETRRRDRLLVNRYPDEASHERERAASLQRLDDAIASGERRLLDLQRQREDLLAQQQASATDVIKAQRIKRALSQNEESDGASRRLLEAQRDERQRIATRFDEERERLKVLWAQQVRPAKAAAPRS</sequence>
<evidence type="ECO:0000256" key="1">
    <source>
        <dbReference type="SAM" id="Coils"/>
    </source>
</evidence>
<gene>
    <name evidence="4" type="ORF">I8E28_00510</name>
</gene>
<evidence type="ECO:0000256" key="2">
    <source>
        <dbReference type="SAM" id="MobiDB-lite"/>
    </source>
</evidence>
<dbReference type="AlphaFoldDB" id="A0A934UQ08"/>
<dbReference type="Proteomes" id="UP000617041">
    <property type="component" value="Unassembled WGS sequence"/>
</dbReference>
<feature type="region of interest" description="Disordered" evidence="2">
    <location>
        <begin position="58"/>
        <end position="100"/>
    </location>
</feature>
<comment type="caution">
    <text evidence="4">The sequence shown here is derived from an EMBL/GenBank/DDBJ whole genome shotgun (WGS) entry which is preliminary data.</text>
</comment>
<feature type="chain" id="PRO_5036675797" evidence="3">
    <location>
        <begin position="23"/>
        <end position="222"/>
    </location>
</feature>
<keyword evidence="3" id="KW-0732">Signal</keyword>
<dbReference type="EMBL" id="JAEDAO010000001">
    <property type="protein sequence ID" value="MBK0391057.1"/>
    <property type="molecule type" value="Genomic_DNA"/>
</dbReference>
<evidence type="ECO:0000256" key="3">
    <source>
        <dbReference type="SAM" id="SignalP"/>
    </source>
</evidence>
<accession>A0A934UQ08</accession>
<protein>
    <submittedName>
        <fullName evidence="4">DUF4124 domain-containing protein</fullName>
    </submittedName>
</protein>
<feature type="signal peptide" evidence="3">
    <location>
        <begin position="1"/>
        <end position="22"/>
    </location>
</feature>
<reference evidence="4" key="1">
    <citation type="submission" date="2020-12" db="EMBL/GenBank/DDBJ databases">
        <title>Ramlibacter sp. nov., isolated from a freshwater alga, Cryptomonas.</title>
        <authorList>
            <person name="Kim H.M."/>
            <person name="Jeon C.O."/>
        </authorList>
    </citation>
    <scope>NUCLEOTIDE SEQUENCE</scope>
    <source>
        <strain evidence="4">CrO1</strain>
    </source>
</reference>
<name>A0A934UQ08_9BURK</name>
<organism evidence="4 5">
    <name type="scientific">Ramlibacter algicola</name>
    <dbReference type="NCBI Taxonomy" id="2795217"/>
    <lineage>
        <taxon>Bacteria</taxon>
        <taxon>Pseudomonadati</taxon>
        <taxon>Pseudomonadota</taxon>
        <taxon>Betaproteobacteria</taxon>
        <taxon>Burkholderiales</taxon>
        <taxon>Comamonadaceae</taxon>
        <taxon>Ramlibacter</taxon>
    </lineage>
</organism>
<keyword evidence="5" id="KW-1185">Reference proteome</keyword>
<evidence type="ECO:0000313" key="5">
    <source>
        <dbReference type="Proteomes" id="UP000617041"/>
    </source>
</evidence>
<dbReference type="RefSeq" id="WP_200785905.1">
    <property type="nucleotide sequence ID" value="NZ_JAEDAO010000001.1"/>
</dbReference>
<keyword evidence="1" id="KW-0175">Coiled coil</keyword>
<evidence type="ECO:0000313" key="4">
    <source>
        <dbReference type="EMBL" id="MBK0391057.1"/>
    </source>
</evidence>
<feature type="coiled-coil region" evidence="1">
    <location>
        <begin position="124"/>
        <end position="151"/>
    </location>
</feature>